<dbReference type="OrthoDB" id="9787898at2"/>
<dbReference type="InterPro" id="IPR004562">
    <property type="entry name" value="LipoylTrfase_LipoateP_Ligase"/>
</dbReference>
<feature type="domain" description="BPL/LPL catalytic" evidence="8">
    <location>
        <begin position="36"/>
        <end position="221"/>
    </location>
</feature>
<keyword evidence="10" id="KW-1185">Reference proteome</keyword>
<evidence type="ECO:0000256" key="3">
    <source>
        <dbReference type="ARBA" id="ARBA00012367"/>
    </source>
</evidence>
<evidence type="ECO:0000256" key="2">
    <source>
        <dbReference type="ARBA" id="ARBA00005124"/>
    </source>
</evidence>
<dbReference type="RefSeq" id="WP_111897901.1">
    <property type="nucleotide sequence ID" value="NZ_CP033459.1"/>
</dbReference>
<dbReference type="Pfam" id="PF10437">
    <property type="entry name" value="Lip_prot_lig_C"/>
    <property type="match status" value="1"/>
</dbReference>
<keyword evidence="4" id="KW-0436">Ligase</keyword>
<dbReference type="SUPFAM" id="SSF55681">
    <property type="entry name" value="Class II aaRS and biotin synthetases"/>
    <property type="match status" value="1"/>
</dbReference>
<dbReference type="InterPro" id="IPR004143">
    <property type="entry name" value="BPL_LPL_catalytic"/>
</dbReference>
<evidence type="ECO:0000256" key="7">
    <source>
        <dbReference type="ARBA" id="ARBA00048037"/>
    </source>
</evidence>
<dbReference type="InterPro" id="IPR045864">
    <property type="entry name" value="aa-tRNA-synth_II/BPL/LPL"/>
</dbReference>
<dbReference type="GO" id="GO:0016979">
    <property type="term" value="F:lipoate-protein ligase activity"/>
    <property type="evidence" value="ECO:0007669"/>
    <property type="project" value="UniProtKB-EC"/>
</dbReference>
<comment type="pathway">
    <text evidence="1">Protein modification; protein lipoylation via exogenous pathway; protein N(6)-(lipoyl)lysine from lipoate: step 2/2.</text>
</comment>
<keyword evidence="9" id="KW-0808">Transferase</keyword>
<keyword evidence="6" id="KW-0067">ATP-binding</keyword>
<dbReference type="GO" id="GO:0005524">
    <property type="term" value="F:ATP binding"/>
    <property type="evidence" value="ECO:0007669"/>
    <property type="project" value="UniProtKB-KW"/>
</dbReference>
<accession>A0A5P8E401</accession>
<evidence type="ECO:0000256" key="1">
    <source>
        <dbReference type="ARBA" id="ARBA00005085"/>
    </source>
</evidence>
<proteinExistence type="predicted"/>
<name>A0A5P8E401_9BACT</name>
<dbReference type="UniPathway" id="UPA00537">
    <property type="reaction ID" value="UER00594"/>
</dbReference>
<comment type="pathway">
    <text evidence="2">Protein modification; protein lipoylation via exogenous pathway; protein N(6)-(lipoyl)lysine from lipoate: step 1/2.</text>
</comment>
<dbReference type="EC" id="6.3.1.20" evidence="3"/>
<dbReference type="EMBL" id="CP033459">
    <property type="protein sequence ID" value="QFQ11723.1"/>
    <property type="molecule type" value="Genomic_DNA"/>
</dbReference>
<dbReference type="AlphaFoldDB" id="A0A5P8E401"/>
<dbReference type="PANTHER" id="PTHR12561:SF3">
    <property type="entry name" value="LIPOYLTRANSFERASE 1, MITOCHONDRIAL"/>
    <property type="match status" value="1"/>
</dbReference>
<dbReference type="Proteomes" id="UP000249375">
    <property type="component" value="Chromosome"/>
</dbReference>
<gene>
    <name evidence="9" type="ORF">C7Y71_001040</name>
</gene>
<dbReference type="GO" id="GO:0009249">
    <property type="term" value="P:protein lipoylation"/>
    <property type="evidence" value="ECO:0007669"/>
    <property type="project" value="InterPro"/>
</dbReference>
<reference evidence="9 10" key="1">
    <citation type="submission" date="2018-11" db="EMBL/GenBank/DDBJ databases">
        <authorList>
            <person name="Na S.W."/>
            <person name="Baik M."/>
        </authorList>
    </citation>
    <scope>NUCLEOTIDE SEQUENCE [LARGE SCALE GENOMIC DNA]</scope>
    <source>
        <strain evidence="9 10">E39</strain>
    </source>
</reference>
<keyword evidence="5" id="KW-0547">Nucleotide-binding</keyword>
<evidence type="ECO:0000313" key="9">
    <source>
        <dbReference type="EMBL" id="QFQ11723.1"/>
    </source>
</evidence>
<dbReference type="Gene3D" id="3.30.930.10">
    <property type="entry name" value="Bira Bifunctional Protein, Domain 2"/>
    <property type="match status" value="1"/>
</dbReference>
<dbReference type="GO" id="GO:0017118">
    <property type="term" value="F:lipoyltransferase activity"/>
    <property type="evidence" value="ECO:0007669"/>
    <property type="project" value="TreeGrafter"/>
</dbReference>
<dbReference type="KEGG" id="alq:C7Y71_001040"/>
<dbReference type="Gene3D" id="3.30.390.50">
    <property type="entry name" value="CO dehydrogenase flavoprotein, C-terminal domain"/>
    <property type="match status" value="1"/>
</dbReference>
<dbReference type="PANTHER" id="PTHR12561">
    <property type="entry name" value="LIPOATE-PROTEIN LIGASE"/>
    <property type="match status" value="1"/>
</dbReference>
<comment type="catalytic activity">
    <reaction evidence="7">
        <text>L-lysyl-[lipoyl-carrier protein] + (R)-lipoate + ATP = N(6)-[(R)-lipoyl]-L-lysyl-[lipoyl-carrier protein] + AMP + diphosphate + H(+)</text>
        <dbReference type="Rhea" id="RHEA:49288"/>
        <dbReference type="Rhea" id="RHEA-COMP:10500"/>
        <dbReference type="Rhea" id="RHEA-COMP:10502"/>
        <dbReference type="ChEBI" id="CHEBI:15378"/>
        <dbReference type="ChEBI" id="CHEBI:29969"/>
        <dbReference type="ChEBI" id="CHEBI:30616"/>
        <dbReference type="ChEBI" id="CHEBI:33019"/>
        <dbReference type="ChEBI" id="CHEBI:83088"/>
        <dbReference type="ChEBI" id="CHEBI:83099"/>
        <dbReference type="ChEBI" id="CHEBI:456215"/>
        <dbReference type="EC" id="6.3.1.20"/>
    </reaction>
</comment>
<sequence length="333" mass="37427">MTKFFFPAVEIVFPDDGIPRRAAFYLAAEEYVARTFPEGSYLFSWILNKTVVIGRNQVAHKELDIDFCRGNGIDIIRRKSGGGAVFADRNNIMWSLVTYGGDVETVFGVYSKRMADALTEVGVPVEVSGRNDILLENGRKICGNAFYHLTNRNIVHGTMLYDTTMELMQKSLLPAPEKLKARGVQSVRTRVGFIKDYYLGSIQELRSELTKVLCSRSLSFTSDDIREIEKIEATYYTDEYLWGNVSGIVETFSRHIDHCGEITISFSLLGSIIKDVTLSGDFFELEDAQSAFSTAFRGVPFTHKDLTDAVLTHHPERSIRGLSTSVLIDMLHT</sequence>
<dbReference type="Pfam" id="PF21948">
    <property type="entry name" value="LplA-B_cat"/>
    <property type="match status" value="1"/>
</dbReference>
<evidence type="ECO:0000256" key="6">
    <source>
        <dbReference type="ARBA" id="ARBA00022840"/>
    </source>
</evidence>
<protein>
    <recommendedName>
        <fullName evidence="3">lipoate--protein ligase</fullName>
        <ecNumber evidence="3">6.3.1.20</ecNumber>
    </recommendedName>
</protein>
<evidence type="ECO:0000313" key="10">
    <source>
        <dbReference type="Proteomes" id="UP000249375"/>
    </source>
</evidence>
<dbReference type="GO" id="GO:0005737">
    <property type="term" value="C:cytoplasm"/>
    <property type="evidence" value="ECO:0007669"/>
    <property type="project" value="TreeGrafter"/>
</dbReference>
<organism evidence="9 10">
    <name type="scientific">Pseudoprevotella muciniphila</name>
    <dbReference type="NCBI Taxonomy" id="2133944"/>
    <lineage>
        <taxon>Bacteria</taxon>
        <taxon>Pseudomonadati</taxon>
        <taxon>Bacteroidota</taxon>
        <taxon>Bacteroidia</taxon>
        <taxon>Bacteroidales</taxon>
        <taxon>Prevotellaceae</taxon>
        <taxon>Pseudoprevotella</taxon>
    </lineage>
</organism>
<evidence type="ECO:0000259" key="8">
    <source>
        <dbReference type="PROSITE" id="PS51733"/>
    </source>
</evidence>
<dbReference type="CDD" id="cd16443">
    <property type="entry name" value="LplA"/>
    <property type="match status" value="1"/>
</dbReference>
<evidence type="ECO:0000256" key="4">
    <source>
        <dbReference type="ARBA" id="ARBA00022598"/>
    </source>
</evidence>
<dbReference type="SUPFAM" id="SSF82649">
    <property type="entry name" value="SufE/NifU"/>
    <property type="match status" value="1"/>
</dbReference>
<dbReference type="InterPro" id="IPR019491">
    <property type="entry name" value="Lipoate_protein_ligase_C"/>
</dbReference>
<dbReference type="PROSITE" id="PS51733">
    <property type="entry name" value="BPL_LPL_CATALYTIC"/>
    <property type="match status" value="1"/>
</dbReference>
<evidence type="ECO:0000256" key="5">
    <source>
        <dbReference type="ARBA" id="ARBA00022741"/>
    </source>
</evidence>